<evidence type="ECO:0000313" key="4">
    <source>
        <dbReference type="EMBL" id="CAH2242919.1"/>
    </source>
</evidence>
<dbReference type="InterPro" id="IPR051487">
    <property type="entry name" value="Ser/Thr_Proteases_Immune/Dev"/>
</dbReference>
<dbReference type="GO" id="GO:0006508">
    <property type="term" value="P:proteolysis"/>
    <property type="evidence" value="ECO:0007669"/>
    <property type="project" value="InterPro"/>
</dbReference>
<dbReference type="Pfam" id="PF00089">
    <property type="entry name" value="Trypsin"/>
    <property type="match status" value="1"/>
</dbReference>
<comment type="caution">
    <text evidence="4">The sequence shown here is derived from an EMBL/GenBank/DDBJ whole genome shotgun (WGS) entry which is preliminary data.</text>
</comment>
<keyword evidence="1" id="KW-1015">Disulfide bond</keyword>
<dbReference type="PANTHER" id="PTHR24256">
    <property type="entry name" value="TRYPTASE-RELATED"/>
    <property type="match status" value="1"/>
</dbReference>
<dbReference type="InterPro" id="IPR001254">
    <property type="entry name" value="Trypsin_dom"/>
</dbReference>
<dbReference type="EMBL" id="CAKXAJ010025707">
    <property type="protein sequence ID" value="CAH2242919.1"/>
    <property type="molecule type" value="Genomic_DNA"/>
</dbReference>
<evidence type="ECO:0000256" key="1">
    <source>
        <dbReference type="ARBA" id="ARBA00023157"/>
    </source>
</evidence>
<evidence type="ECO:0000256" key="2">
    <source>
        <dbReference type="ARBA" id="ARBA00024195"/>
    </source>
</evidence>
<dbReference type="SUPFAM" id="SSF50494">
    <property type="entry name" value="Trypsin-like serine proteases"/>
    <property type="match status" value="2"/>
</dbReference>
<organism evidence="4 5">
    <name type="scientific">Pararge aegeria aegeria</name>
    <dbReference type="NCBI Taxonomy" id="348720"/>
    <lineage>
        <taxon>Eukaryota</taxon>
        <taxon>Metazoa</taxon>
        <taxon>Ecdysozoa</taxon>
        <taxon>Arthropoda</taxon>
        <taxon>Hexapoda</taxon>
        <taxon>Insecta</taxon>
        <taxon>Pterygota</taxon>
        <taxon>Neoptera</taxon>
        <taxon>Endopterygota</taxon>
        <taxon>Lepidoptera</taxon>
        <taxon>Glossata</taxon>
        <taxon>Ditrysia</taxon>
        <taxon>Papilionoidea</taxon>
        <taxon>Nymphalidae</taxon>
        <taxon>Satyrinae</taxon>
        <taxon>Satyrini</taxon>
        <taxon>Parargina</taxon>
        <taxon>Pararge</taxon>
    </lineage>
</organism>
<name>A0A8S4RZB0_9NEOP</name>
<reference evidence="4" key="1">
    <citation type="submission" date="2022-03" db="EMBL/GenBank/DDBJ databases">
        <authorList>
            <person name="Lindestad O."/>
        </authorList>
    </citation>
    <scope>NUCLEOTIDE SEQUENCE</scope>
</reference>
<dbReference type="InterPro" id="IPR043504">
    <property type="entry name" value="Peptidase_S1_PA_chymotrypsin"/>
</dbReference>
<dbReference type="PROSITE" id="PS50240">
    <property type="entry name" value="TRYPSIN_DOM"/>
    <property type="match status" value="1"/>
</dbReference>
<dbReference type="AlphaFoldDB" id="A0A8S4RZB0"/>
<dbReference type="OrthoDB" id="6910607at2759"/>
<protein>
    <submittedName>
        <fullName evidence="4">Jg14488 protein</fullName>
    </submittedName>
</protein>
<dbReference type="SMART" id="SM00020">
    <property type="entry name" value="Tryp_SPc"/>
    <property type="match status" value="1"/>
</dbReference>
<dbReference type="Gene3D" id="2.40.10.10">
    <property type="entry name" value="Trypsin-like serine proteases"/>
    <property type="match status" value="2"/>
</dbReference>
<sequence length="369" mass="40323">MDYHYISLIYNNCPGTGLSHPARLRLQPSGLGTQKCNEGLSTERFTNFPERCASNTDLVNRSNVQYHTALWVTNLALSSAFVTSFSVATNQTSNATSNLITAYPSFEARFNGDVGGPWIWGTITVGVIPANNQLMNGTAFSATTVSAYTNWILNARIVQVEFYNSWGWGAWEQTCAASILNELNVLTAASCFSGPSYPNVQYRRIRAGANTRNAGGMVIYVDRATNFPRTSDGVVHDISVVRLRSRMFFGTLSQQARILQQGSVIPRDSVFNQVGWGHRNVTNIALSSAFVTSFSVATNQTSNATSNLITAYPSFEARFNGDVGGPWIWGTITVGVIPANNRLMNGTAFSATTVSAYTNWILNAVTLWR</sequence>
<accession>A0A8S4RZB0</accession>
<proteinExistence type="inferred from homology"/>
<gene>
    <name evidence="4" type="primary">jg14488</name>
    <name evidence="4" type="ORF">PAEG_LOCUS19136</name>
</gene>
<keyword evidence="5" id="KW-1185">Reference proteome</keyword>
<dbReference type="GO" id="GO:0004252">
    <property type="term" value="F:serine-type endopeptidase activity"/>
    <property type="evidence" value="ECO:0007669"/>
    <property type="project" value="InterPro"/>
</dbReference>
<dbReference type="InterPro" id="IPR009003">
    <property type="entry name" value="Peptidase_S1_PA"/>
</dbReference>
<evidence type="ECO:0000313" key="5">
    <source>
        <dbReference type="Proteomes" id="UP000838756"/>
    </source>
</evidence>
<evidence type="ECO:0000259" key="3">
    <source>
        <dbReference type="PROSITE" id="PS50240"/>
    </source>
</evidence>
<dbReference type="Proteomes" id="UP000838756">
    <property type="component" value="Unassembled WGS sequence"/>
</dbReference>
<comment type="similarity">
    <text evidence="2">Belongs to the peptidase S1 family. CLIP subfamily.</text>
</comment>
<feature type="domain" description="Peptidase S1" evidence="3">
    <location>
        <begin position="134"/>
        <end position="366"/>
    </location>
</feature>